<feature type="domain" description="Transposase (putative) gypsy type" evidence="11">
    <location>
        <begin position="507"/>
        <end position="558"/>
    </location>
</feature>
<evidence type="ECO:0000259" key="12">
    <source>
        <dbReference type="Pfam" id="PF08263"/>
    </source>
</evidence>
<feature type="compositionally biased region" description="Low complexity" evidence="9">
    <location>
        <begin position="1007"/>
        <end position="1023"/>
    </location>
</feature>
<reference evidence="13" key="1">
    <citation type="submission" date="2023-07" db="EMBL/GenBank/DDBJ databases">
        <title>A chromosome-level genome assembly of Lolium multiflorum.</title>
        <authorList>
            <person name="Chen Y."/>
            <person name="Copetti D."/>
            <person name="Kolliker R."/>
            <person name="Studer B."/>
        </authorList>
    </citation>
    <scope>NUCLEOTIDE SEQUENCE</scope>
    <source>
        <strain evidence="13">02402/16</strain>
        <tissue evidence="13">Leaf</tissue>
    </source>
</reference>
<dbReference type="InterPro" id="IPR032675">
    <property type="entry name" value="LRR_dom_sf"/>
</dbReference>
<feature type="signal peptide" evidence="10">
    <location>
        <begin position="1"/>
        <end position="17"/>
    </location>
</feature>
<dbReference type="Pfam" id="PF08263">
    <property type="entry name" value="LRRNT_2"/>
    <property type="match status" value="1"/>
</dbReference>
<feature type="chain" id="PRO_5042221057" description="Leucine-rich repeat-containing N-terminal plant-type domain-containing protein" evidence="10">
    <location>
        <begin position="18"/>
        <end position="1281"/>
    </location>
</feature>
<dbReference type="Pfam" id="PF13855">
    <property type="entry name" value="LRR_8"/>
    <property type="match status" value="1"/>
</dbReference>
<dbReference type="SUPFAM" id="SSF101967">
    <property type="entry name" value="Adhesin YadA, collagen-binding domain"/>
    <property type="match status" value="1"/>
</dbReference>
<dbReference type="FunFam" id="3.80.10.10:FF:000129">
    <property type="entry name" value="Leucine-rich repeat receptor-like kinase"/>
    <property type="match status" value="1"/>
</dbReference>
<dbReference type="GO" id="GO:0016020">
    <property type="term" value="C:membrane"/>
    <property type="evidence" value="ECO:0007669"/>
    <property type="project" value="UniProtKB-SubCell"/>
</dbReference>
<evidence type="ECO:0000256" key="6">
    <source>
        <dbReference type="ARBA" id="ARBA00022989"/>
    </source>
</evidence>
<dbReference type="Pfam" id="PF21300">
    <property type="entry name" value="LbR_Ice_bind"/>
    <property type="match status" value="1"/>
</dbReference>
<keyword evidence="4 10" id="KW-0732">Signal</keyword>
<comment type="subcellular location">
    <subcellularLocation>
        <location evidence="1">Membrane</location>
        <topology evidence="1">Single-pass membrane protein</topology>
    </subcellularLocation>
</comment>
<keyword evidence="6" id="KW-1133">Transmembrane helix</keyword>
<evidence type="ECO:0000256" key="3">
    <source>
        <dbReference type="ARBA" id="ARBA00022692"/>
    </source>
</evidence>
<keyword evidence="3" id="KW-0812">Transmembrane</keyword>
<evidence type="ECO:0008006" key="15">
    <source>
        <dbReference type="Google" id="ProtNLM"/>
    </source>
</evidence>
<evidence type="ECO:0000256" key="8">
    <source>
        <dbReference type="SAM" id="Coils"/>
    </source>
</evidence>
<dbReference type="InterPro" id="IPR048518">
    <property type="entry name" value="IBP_b_roll"/>
</dbReference>
<accession>A0AAD8VXJ8</accession>
<evidence type="ECO:0000256" key="9">
    <source>
        <dbReference type="SAM" id="MobiDB-lite"/>
    </source>
</evidence>
<dbReference type="Gene3D" id="3.80.10.10">
    <property type="entry name" value="Ribonuclease Inhibitor"/>
    <property type="match status" value="1"/>
</dbReference>
<evidence type="ECO:0000256" key="1">
    <source>
        <dbReference type="ARBA" id="ARBA00004167"/>
    </source>
</evidence>
<dbReference type="InterPro" id="IPR011049">
    <property type="entry name" value="Serralysin-like_metalloprot_C"/>
</dbReference>
<keyword evidence="2" id="KW-0433">Leucine-rich repeat</keyword>
<dbReference type="CDD" id="cd12796">
    <property type="entry name" value="LbR_Ice_bind"/>
    <property type="match status" value="1"/>
</dbReference>
<evidence type="ECO:0000256" key="10">
    <source>
        <dbReference type="SAM" id="SignalP"/>
    </source>
</evidence>
<feature type="region of interest" description="Disordered" evidence="9">
    <location>
        <begin position="805"/>
        <end position="1062"/>
    </location>
</feature>
<feature type="domain" description="Leucine-rich repeat-containing N-terminal plant-type" evidence="12">
    <location>
        <begin position="23"/>
        <end position="62"/>
    </location>
</feature>
<organism evidence="13 14">
    <name type="scientific">Lolium multiflorum</name>
    <name type="common">Italian ryegrass</name>
    <name type="synonym">Lolium perenne subsp. multiflorum</name>
    <dbReference type="NCBI Taxonomy" id="4521"/>
    <lineage>
        <taxon>Eukaryota</taxon>
        <taxon>Viridiplantae</taxon>
        <taxon>Streptophyta</taxon>
        <taxon>Embryophyta</taxon>
        <taxon>Tracheophyta</taxon>
        <taxon>Spermatophyta</taxon>
        <taxon>Magnoliopsida</taxon>
        <taxon>Liliopsida</taxon>
        <taxon>Poales</taxon>
        <taxon>Poaceae</taxon>
        <taxon>BOP clade</taxon>
        <taxon>Pooideae</taxon>
        <taxon>Poodae</taxon>
        <taxon>Poeae</taxon>
        <taxon>Poeae Chloroplast Group 2 (Poeae type)</taxon>
        <taxon>Loliodinae</taxon>
        <taxon>Loliinae</taxon>
        <taxon>Lolium</taxon>
    </lineage>
</organism>
<evidence type="ECO:0000256" key="5">
    <source>
        <dbReference type="ARBA" id="ARBA00022737"/>
    </source>
</evidence>
<keyword evidence="5" id="KW-0677">Repeat</keyword>
<dbReference type="Pfam" id="PF04195">
    <property type="entry name" value="Transposase_28"/>
    <property type="match status" value="1"/>
</dbReference>
<dbReference type="PANTHER" id="PTHR33026:SF7">
    <property type="entry name" value="OS03G0100275 PROTEIN"/>
    <property type="match status" value="1"/>
</dbReference>
<name>A0AAD8VXJ8_LOLMU</name>
<gene>
    <name evidence="13" type="ORF">QYE76_000314</name>
</gene>
<dbReference type="PANTHER" id="PTHR33026">
    <property type="entry name" value="OS06G0360600 PROTEIN"/>
    <property type="match status" value="1"/>
</dbReference>
<feature type="compositionally biased region" description="Polar residues" evidence="9">
    <location>
        <begin position="957"/>
        <end position="973"/>
    </location>
</feature>
<feature type="coiled-coil region" evidence="8">
    <location>
        <begin position="1202"/>
        <end position="1269"/>
    </location>
</feature>
<evidence type="ECO:0000256" key="7">
    <source>
        <dbReference type="ARBA" id="ARBA00023136"/>
    </source>
</evidence>
<dbReference type="InterPro" id="IPR001611">
    <property type="entry name" value="Leu-rich_rpt"/>
</dbReference>
<dbReference type="PROSITE" id="PS51450">
    <property type="entry name" value="LRR"/>
    <property type="match status" value="1"/>
</dbReference>
<protein>
    <recommendedName>
        <fullName evidence="15">Leucine-rich repeat-containing N-terminal plant-type domain-containing protein</fullName>
    </recommendedName>
</protein>
<evidence type="ECO:0000313" key="14">
    <source>
        <dbReference type="Proteomes" id="UP001231189"/>
    </source>
</evidence>
<dbReference type="Proteomes" id="UP001231189">
    <property type="component" value="Unassembled WGS sequence"/>
</dbReference>
<comment type="caution">
    <text evidence="13">The sequence shown here is derived from an EMBL/GenBank/DDBJ whole genome shotgun (WGS) entry which is preliminary data.</text>
</comment>
<dbReference type="Gene3D" id="2.150.10.10">
    <property type="entry name" value="Serralysin-like metalloprotease, C-terminal"/>
    <property type="match status" value="1"/>
</dbReference>
<feature type="region of interest" description="Disordered" evidence="9">
    <location>
        <begin position="744"/>
        <end position="788"/>
    </location>
</feature>
<evidence type="ECO:0000256" key="4">
    <source>
        <dbReference type="ARBA" id="ARBA00022729"/>
    </source>
</evidence>
<dbReference type="EMBL" id="JAUUTY010000005">
    <property type="protein sequence ID" value="KAK1625999.1"/>
    <property type="molecule type" value="Genomic_DNA"/>
</dbReference>
<evidence type="ECO:0000259" key="11">
    <source>
        <dbReference type="Pfam" id="PF04195"/>
    </source>
</evidence>
<keyword evidence="8" id="KW-0175">Coiled coil</keyword>
<sequence length="1281" mass="137297">MGLLLLFLAFLLPAACAATSSCHPDDLRALRGFAKNLGGGGVLLRTVWSGTSCCVWEGVGCNGASGRVTTLWLPRHGLTGTITGASLAGLARLESLNLANNRLVGTIPSWIGELDHLLYLDLSHNSLVGELPNLKGLTTTGHLLGMAFTSMPLDVKPNRRTLAVQPNTISGTNNSVLSGRNNTVSGNDNTVISGNNNTVSGSFNTVVTGSDNVLTGSNHVVSGRNHIVTDNNNAVSGDDNNVSGSFHKVSGSHNTVSGSNNTVSGRNHVVSGSNKVVTGAVPVVAEEGVEAEEGVDAEDGEELLLGVKLNDLELDAADTLLPARRLVLPHLADGVGLLPAPASAGLRLRDRRHLRDHGILLVGAVDVIPCGECWLARDDDVFLLGARGTARTAGGGALAAVVRELAWGREPPVRPSRALRLRAPSERLNFRCSASVRNKGAAAASPRRPNPCHPMQSYRARTWGGVAGAKRRFSAVDSSSEKVVLEICPRGNNKGSPAGYRVRSSCHFFRSFLDRYVLQPHHLPANAVFLLSSFVAFCEGFVGLLPSLTLWARLYTLRINSIQDPNLPLPKSVVQCGACIVVPRQKSPHVKMAGLDSCRKWQWNFFYVKNAGPVDLINLPDYVAGEPSRANWTYNPKDSHSETNRILRYIVGLQNDDVPTADDIVRTFIARRVLPLQERCHKICQMSGPLDPTRITTFELSAKDIVLKVKAIAQTKMTDDWEWDMEPTSRVRLGRNRQLSPWIGARYDEEDPDSVQNTPSHEMEAALNSGSGKTPAPPSSRNRAGDISIDEDDCIALEVMEDAVPLASQRPAAPKVPRTPKRGNTQGTGSGAAPPAKKRKTTSSRRAIPTSTSAPLEVSRSAPGRTPLPPKAASTTATPEPALQIPSPSKKKGPARQPSPSGPGAAGKQSGREGPATSEGNAAPDSEDHRDRADFNSPPEREEDTGVGNMGAGSEQIGASESTAVLPPVTTSAPPAFSALVSTSIPSAPSKPADIAKGIPASPTAPPSKISPAPASVPASAEPPVFPPTGQKKKKPPSQKTPSGFTSGTTSAFKEPPTDPKSIALHTSRAAASASDYGALNAGRITNRSRNGLSLGSLEKWADVWNEADITEVVTTGLGKDHQPVVDPRGPRPFTTQLARLKRCMRETDTAWHDVDENVAKVLDSRKQLFEDLLWEHRELSDAHASLQLSYQESQARDLPQLEELVSRVSVLQGEKETLLSEHNTELQKWRDETALLKEELIQFNLKHHRELKEAGVAAKTEMEKLRDDLAELHSKELKEL</sequence>
<evidence type="ECO:0000256" key="2">
    <source>
        <dbReference type="ARBA" id="ARBA00022614"/>
    </source>
</evidence>
<dbReference type="InterPro" id="IPR007321">
    <property type="entry name" value="Transposase_28"/>
</dbReference>
<keyword evidence="7" id="KW-0472">Membrane</keyword>
<dbReference type="InterPro" id="IPR013210">
    <property type="entry name" value="LRR_N_plant-typ"/>
</dbReference>
<dbReference type="SUPFAM" id="SSF52058">
    <property type="entry name" value="L domain-like"/>
    <property type="match status" value="1"/>
</dbReference>
<keyword evidence="14" id="KW-1185">Reference proteome</keyword>
<proteinExistence type="predicted"/>
<evidence type="ECO:0000313" key="13">
    <source>
        <dbReference type="EMBL" id="KAK1625999.1"/>
    </source>
</evidence>